<dbReference type="EMBL" id="CP144751">
    <property type="protein sequence ID" value="WVZ87821.1"/>
    <property type="molecule type" value="Genomic_DNA"/>
</dbReference>
<keyword evidence="1" id="KW-0805">Transcription regulation</keyword>
<gene>
    <name evidence="7" type="ORF">U9M48_034397</name>
</gene>
<proteinExistence type="predicted"/>
<dbReference type="SUPFAM" id="SSF101941">
    <property type="entry name" value="NAC domain"/>
    <property type="match status" value="1"/>
</dbReference>
<dbReference type="InterPro" id="IPR003441">
    <property type="entry name" value="NAC-dom"/>
</dbReference>
<feature type="compositionally biased region" description="Basic and acidic residues" evidence="5">
    <location>
        <begin position="1"/>
        <end position="11"/>
    </location>
</feature>
<dbReference type="PANTHER" id="PTHR31744:SF211">
    <property type="entry name" value="OS04G0691300 PROTEIN"/>
    <property type="match status" value="1"/>
</dbReference>
<organism evidence="7 8">
    <name type="scientific">Paspalum notatum var. saurae</name>
    <dbReference type="NCBI Taxonomy" id="547442"/>
    <lineage>
        <taxon>Eukaryota</taxon>
        <taxon>Viridiplantae</taxon>
        <taxon>Streptophyta</taxon>
        <taxon>Embryophyta</taxon>
        <taxon>Tracheophyta</taxon>
        <taxon>Spermatophyta</taxon>
        <taxon>Magnoliopsida</taxon>
        <taxon>Liliopsida</taxon>
        <taxon>Poales</taxon>
        <taxon>Poaceae</taxon>
        <taxon>PACMAD clade</taxon>
        <taxon>Panicoideae</taxon>
        <taxon>Andropogonodae</taxon>
        <taxon>Paspaleae</taxon>
        <taxon>Paspalinae</taxon>
        <taxon>Paspalum</taxon>
    </lineage>
</organism>
<keyword evidence="8" id="KW-1185">Reference proteome</keyword>
<sequence>MDHHQHRRQEEWSCTSTTTTGGGVPPGFRFHPTEEELVGYYLARKVLMASSSSSPPHKQQQIDLDDIIQEVDLYRIEPWDLQERCSSKNAELQTTTEWYFFSYKDRKYPSGTRTNRATAAGFWKATGRDKPVLSTRSIGGGRAVVIGMRKTLVFYRGRAPNGRKTEWIMHEYRLQSDEHAAVQEEGWVVCRAFHKPVPNHQQSRPPCSFVFPGPNYAYATTMPLAGYYDYDHHHHHDLLGSSSALLHHPAATAAGGINNIIGAGFPIPPQSSLYSSSAASADDDDLQLESKKHHLCFSGILPQLENPTSADDGSSVAQRVISYHPTETEQHDEQLILQQQQADAGAIDWSFLDTLLATTSHQLQDYPL</sequence>
<evidence type="ECO:0000313" key="7">
    <source>
        <dbReference type="EMBL" id="WVZ87821.1"/>
    </source>
</evidence>
<protein>
    <recommendedName>
        <fullName evidence="6">NAC domain-containing protein</fullName>
    </recommendedName>
</protein>
<dbReference type="Pfam" id="PF02365">
    <property type="entry name" value="NAM"/>
    <property type="match status" value="1"/>
</dbReference>
<evidence type="ECO:0000256" key="3">
    <source>
        <dbReference type="ARBA" id="ARBA00023163"/>
    </source>
</evidence>
<dbReference type="InterPro" id="IPR036093">
    <property type="entry name" value="NAC_dom_sf"/>
</dbReference>
<feature type="domain" description="NAC" evidence="6">
    <location>
        <begin position="24"/>
        <end position="195"/>
    </location>
</feature>
<evidence type="ECO:0000256" key="2">
    <source>
        <dbReference type="ARBA" id="ARBA00023125"/>
    </source>
</evidence>
<evidence type="ECO:0000313" key="8">
    <source>
        <dbReference type="Proteomes" id="UP001341281"/>
    </source>
</evidence>
<dbReference type="GO" id="GO:0006355">
    <property type="term" value="P:regulation of DNA-templated transcription"/>
    <property type="evidence" value="ECO:0007669"/>
    <property type="project" value="InterPro"/>
</dbReference>
<feature type="region of interest" description="Disordered" evidence="5">
    <location>
        <begin position="1"/>
        <end position="28"/>
    </location>
</feature>
<keyword evidence="4" id="KW-0539">Nucleus</keyword>
<evidence type="ECO:0000256" key="1">
    <source>
        <dbReference type="ARBA" id="ARBA00023015"/>
    </source>
</evidence>
<dbReference type="PANTHER" id="PTHR31744">
    <property type="entry name" value="PROTEIN CUP-SHAPED COTYLEDON 2-RELATED"/>
    <property type="match status" value="1"/>
</dbReference>
<accession>A0AAQ3X7X8</accession>
<dbReference type="Proteomes" id="UP001341281">
    <property type="component" value="Chromosome 07"/>
</dbReference>
<evidence type="ECO:0000256" key="5">
    <source>
        <dbReference type="SAM" id="MobiDB-lite"/>
    </source>
</evidence>
<name>A0AAQ3X7X8_PASNO</name>
<reference evidence="7 8" key="1">
    <citation type="submission" date="2024-02" db="EMBL/GenBank/DDBJ databases">
        <title>High-quality chromosome-scale genome assembly of Pensacola bahiagrass (Paspalum notatum Flugge var. saurae).</title>
        <authorList>
            <person name="Vega J.M."/>
            <person name="Podio M."/>
            <person name="Orjuela J."/>
            <person name="Siena L.A."/>
            <person name="Pessino S.C."/>
            <person name="Combes M.C."/>
            <person name="Mariac C."/>
            <person name="Albertini E."/>
            <person name="Pupilli F."/>
            <person name="Ortiz J.P.A."/>
            <person name="Leblanc O."/>
        </authorList>
    </citation>
    <scope>NUCLEOTIDE SEQUENCE [LARGE SCALE GENOMIC DNA]</scope>
    <source>
        <strain evidence="7">R1</strain>
        <tissue evidence="7">Leaf</tissue>
    </source>
</reference>
<evidence type="ECO:0000259" key="6">
    <source>
        <dbReference type="PROSITE" id="PS51005"/>
    </source>
</evidence>
<dbReference type="GO" id="GO:0003677">
    <property type="term" value="F:DNA binding"/>
    <property type="evidence" value="ECO:0007669"/>
    <property type="project" value="UniProtKB-KW"/>
</dbReference>
<evidence type="ECO:0000256" key="4">
    <source>
        <dbReference type="ARBA" id="ARBA00023242"/>
    </source>
</evidence>
<dbReference type="Gene3D" id="2.170.150.80">
    <property type="entry name" value="NAC domain"/>
    <property type="match status" value="1"/>
</dbReference>
<keyword evidence="2" id="KW-0238">DNA-binding</keyword>
<dbReference type="PROSITE" id="PS51005">
    <property type="entry name" value="NAC"/>
    <property type="match status" value="1"/>
</dbReference>
<keyword evidence="3" id="KW-0804">Transcription</keyword>
<dbReference type="AlphaFoldDB" id="A0AAQ3X7X8"/>